<comment type="caution">
    <text evidence="2">The sequence shown here is derived from an EMBL/GenBank/DDBJ whole genome shotgun (WGS) entry which is preliminary data.</text>
</comment>
<sequence>MNTKPLILIALLSAAGQAWAIPPSYTITDLGTLGGSQSWANGINASGQVVGESDTAGDTAQHGFRYANGVMTDLGTLSGTHSSSASGINASGQIVGVSYTAGDKQSLRAFRYTGNTMTVLGTLGGANSYAFGINDSGQIVGYATTTNLANHAFRYTSGVMTDLSTLGGTISSASGINASGQIVGDSYTTGNTAQHAFRYTNGVMSDLGTLGGTDSVAYGINASGQVVGESKTTGNSATHAFRYANGVMSDLGTLGGTNSGAYSINTSGQIVGYSDTANGAYHAYLYDGGQMVDLNSLLPAGSGWTLQEAKAVNDAGQIAGHGVINGQGHAFLMSPGGQNLGSAVGVFRNGQWFLDANGNGVWDGCGTEFCFTGFGQAGDMPASGNWDGGSKSYIGVLRSGTGEWFIDLNGNRKWDGCAVDGCYSGFGAPGDLPVAGDWNGTGFAKIGVFRNGQWFLDANGNGKWDGCSADLCLSFGQALDLPVAGNWNGGLQAGVGVFRAGTWYLDYNGNGKWDGCQQDGGQDKCLYGSFGQAGDLPAAGDWNGDGKAKVGVFRNGTWFLDYNGNGQWDGCDIDRCYFGSFGQAGDLPVAGKW</sequence>
<evidence type="ECO:0000313" key="3">
    <source>
        <dbReference type="Proteomes" id="UP000019184"/>
    </source>
</evidence>
<evidence type="ECO:0000313" key="2">
    <source>
        <dbReference type="EMBL" id="CDH45013.1"/>
    </source>
</evidence>
<dbReference type="InterPro" id="IPR014262">
    <property type="entry name" value="HAF_rpt"/>
</dbReference>
<dbReference type="OrthoDB" id="5791889at2"/>
<accession>A0A7U7GB50</accession>
<dbReference type="RefSeq" id="WP_051497629.1">
    <property type="nucleotide sequence ID" value="NZ_CBTK010000113.1"/>
</dbReference>
<dbReference type="Proteomes" id="UP000019184">
    <property type="component" value="Unassembled WGS sequence"/>
</dbReference>
<dbReference type="Pfam" id="PF11949">
    <property type="entry name" value="DUF3466"/>
    <property type="match status" value="1"/>
</dbReference>
<dbReference type="NCBIfam" id="TIGR02913">
    <property type="entry name" value="HAF_rpt"/>
    <property type="match status" value="6"/>
</dbReference>
<feature type="chain" id="PRO_5030725760" evidence="1">
    <location>
        <begin position="21"/>
        <end position="593"/>
    </location>
</feature>
<gene>
    <name evidence="2" type="ORF">BN874_200083</name>
</gene>
<organism evidence="2 3">
    <name type="scientific">Candidatus Contendobacter odensis Run_B_J11</name>
    <dbReference type="NCBI Taxonomy" id="1400861"/>
    <lineage>
        <taxon>Bacteria</taxon>
        <taxon>Pseudomonadati</taxon>
        <taxon>Pseudomonadota</taxon>
        <taxon>Gammaproteobacteria</taxon>
        <taxon>Candidatus Competibacteraceae</taxon>
        <taxon>Candidatus Contendibacter</taxon>
    </lineage>
</organism>
<dbReference type="InterPro" id="IPR022562">
    <property type="entry name" value="DUF3466"/>
</dbReference>
<proteinExistence type="predicted"/>
<reference evidence="2 3" key="1">
    <citation type="journal article" date="2014" name="ISME J.">
        <title>Candidatus Competibacter-lineage genomes retrieved from metagenomes reveal functional metabolic diversity.</title>
        <authorList>
            <person name="McIlroy S.J."/>
            <person name="Albertsen M."/>
            <person name="Andresen E.K."/>
            <person name="Saunders A.M."/>
            <person name="Kristiansen R."/>
            <person name="Stokholm-Bjerregaard M."/>
            <person name="Nielsen K.L."/>
            <person name="Nielsen P.H."/>
        </authorList>
    </citation>
    <scope>NUCLEOTIDE SEQUENCE [LARGE SCALE GENOMIC DNA]</scope>
    <source>
        <strain evidence="2 3">Run_B_J11</strain>
    </source>
</reference>
<feature type="signal peptide" evidence="1">
    <location>
        <begin position="1"/>
        <end position="20"/>
    </location>
</feature>
<name>A0A7U7GB50_9GAMM</name>
<keyword evidence="3" id="KW-1185">Reference proteome</keyword>
<protein>
    <submittedName>
        <fullName evidence="2">Uncharacterized protein</fullName>
    </submittedName>
</protein>
<dbReference type="AlphaFoldDB" id="A0A7U7GB50"/>
<evidence type="ECO:0000256" key="1">
    <source>
        <dbReference type="SAM" id="SignalP"/>
    </source>
</evidence>
<keyword evidence="1" id="KW-0732">Signal</keyword>
<dbReference type="EMBL" id="CBTK010000113">
    <property type="protein sequence ID" value="CDH45013.1"/>
    <property type="molecule type" value="Genomic_DNA"/>
</dbReference>